<feature type="non-terminal residue" evidence="2">
    <location>
        <position position="1"/>
    </location>
</feature>
<proteinExistence type="predicted"/>
<feature type="compositionally biased region" description="Basic and acidic residues" evidence="1">
    <location>
        <begin position="31"/>
        <end position="44"/>
    </location>
</feature>
<reference evidence="2 3" key="1">
    <citation type="submission" date="2023-04" db="EMBL/GenBank/DDBJ databases">
        <title>Genome of Basidiobolus ranarum AG-B5.</title>
        <authorList>
            <person name="Stajich J.E."/>
            <person name="Carter-House D."/>
            <person name="Gryganskyi A."/>
        </authorList>
    </citation>
    <scope>NUCLEOTIDE SEQUENCE [LARGE SCALE GENOMIC DNA]</scope>
    <source>
        <strain evidence="2 3">AG-B5</strain>
    </source>
</reference>
<sequence length="83" mass="9382">LHWVEEDNLHGVEVDSLPCVEEDNQSYVEGDNPRSVEEDNHCCAEEGNPSAQVGIQDWSAEDSPKDQYLDDIGFLNAVDTYLW</sequence>
<name>A0ABR2VLZ8_9FUNG</name>
<evidence type="ECO:0000256" key="1">
    <source>
        <dbReference type="SAM" id="MobiDB-lite"/>
    </source>
</evidence>
<feature type="region of interest" description="Disordered" evidence="1">
    <location>
        <begin position="25"/>
        <end position="49"/>
    </location>
</feature>
<dbReference type="EMBL" id="JASJQH010010265">
    <property type="protein sequence ID" value="KAK9670988.1"/>
    <property type="molecule type" value="Genomic_DNA"/>
</dbReference>
<keyword evidence="3" id="KW-1185">Reference proteome</keyword>
<dbReference type="Proteomes" id="UP001479436">
    <property type="component" value="Unassembled WGS sequence"/>
</dbReference>
<evidence type="ECO:0000313" key="2">
    <source>
        <dbReference type="EMBL" id="KAK9670988.1"/>
    </source>
</evidence>
<gene>
    <name evidence="2" type="ORF">K7432_017144</name>
</gene>
<protein>
    <submittedName>
        <fullName evidence="2">Uncharacterized protein</fullName>
    </submittedName>
</protein>
<evidence type="ECO:0000313" key="3">
    <source>
        <dbReference type="Proteomes" id="UP001479436"/>
    </source>
</evidence>
<accession>A0ABR2VLZ8</accession>
<organism evidence="2 3">
    <name type="scientific">Basidiobolus ranarum</name>
    <dbReference type="NCBI Taxonomy" id="34480"/>
    <lineage>
        <taxon>Eukaryota</taxon>
        <taxon>Fungi</taxon>
        <taxon>Fungi incertae sedis</taxon>
        <taxon>Zoopagomycota</taxon>
        <taxon>Entomophthoromycotina</taxon>
        <taxon>Basidiobolomycetes</taxon>
        <taxon>Basidiobolales</taxon>
        <taxon>Basidiobolaceae</taxon>
        <taxon>Basidiobolus</taxon>
    </lineage>
</organism>
<comment type="caution">
    <text evidence="2">The sequence shown here is derived from an EMBL/GenBank/DDBJ whole genome shotgun (WGS) entry which is preliminary data.</text>
</comment>